<dbReference type="SUPFAM" id="SSF51735">
    <property type="entry name" value="NAD(P)-binding Rossmann-fold domains"/>
    <property type="match status" value="1"/>
</dbReference>
<dbReference type="Pfam" id="PF01370">
    <property type="entry name" value="Epimerase"/>
    <property type="match status" value="1"/>
</dbReference>
<dbReference type="Gene3D" id="3.40.50.720">
    <property type="entry name" value="NAD(P)-binding Rossmann-like Domain"/>
    <property type="match status" value="1"/>
</dbReference>
<evidence type="ECO:0000256" key="1">
    <source>
        <dbReference type="ARBA" id="ARBA00007637"/>
    </source>
</evidence>
<protein>
    <submittedName>
        <fullName evidence="5">Epimerase</fullName>
    </submittedName>
</protein>
<keyword evidence="6" id="KW-1185">Reference proteome</keyword>
<evidence type="ECO:0000256" key="3">
    <source>
        <dbReference type="ARBA" id="ARBA00023027"/>
    </source>
</evidence>
<evidence type="ECO:0000256" key="2">
    <source>
        <dbReference type="ARBA" id="ARBA00023002"/>
    </source>
</evidence>
<evidence type="ECO:0000259" key="4">
    <source>
        <dbReference type="Pfam" id="PF01370"/>
    </source>
</evidence>
<organism evidence="5 6">
    <name type="scientific">Dactylosporangium sucinum</name>
    <dbReference type="NCBI Taxonomy" id="1424081"/>
    <lineage>
        <taxon>Bacteria</taxon>
        <taxon>Bacillati</taxon>
        <taxon>Actinomycetota</taxon>
        <taxon>Actinomycetes</taxon>
        <taxon>Micromonosporales</taxon>
        <taxon>Micromonosporaceae</taxon>
        <taxon>Dactylosporangium</taxon>
    </lineage>
</organism>
<comment type="similarity">
    <text evidence="1">Belongs to the NAD(P)-dependent epimerase/dehydratase family.</text>
</comment>
<dbReference type="InterPro" id="IPR036291">
    <property type="entry name" value="NAD(P)-bd_dom_sf"/>
</dbReference>
<evidence type="ECO:0000313" key="6">
    <source>
        <dbReference type="Proteomes" id="UP000642070"/>
    </source>
</evidence>
<dbReference type="InterPro" id="IPR001509">
    <property type="entry name" value="Epimerase_deHydtase"/>
</dbReference>
<reference evidence="5" key="2">
    <citation type="submission" date="2020-09" db="EMBL/GenBank/DDBJ databases">
        <authorList>
            <person name="Sun Q."/>
            <person name="Ohkuma M."/>
        </authorList>
    </citation>
    <scope>NUCLEOTIDE SEQUENCE</scope>
    <source>
        <strain evidence="5">JCM 19831</strain>
    </source>
</reference>
<evidence type="ECO:0000313" key="5">
    <source>
        <dbReference type="EMBL" id="GGM44850.1"/>
    </source>
</evidence>
<dbReference type="RefSeq" id="WP_229835857.1">
    <property type="nucleotide sequence ID" value="NZ_BMPI01000027.1"/>
</dbReference>
<comment type="caution">
    <text evidence="5">The sequence shown here is derived from an EMBL/GenBank/DDBJ whole genome shotgun (WGS) entry which is preliminary data.</text>
</comment>
<sequence length="269" mass="27943">MTGAGGMLGGAVAAHLHAAGHRVRAHDLAVAGPVADDTVIGDLRSGAGLDRLVAGVDAVVHAAAIPAPVHDDVFDNNVSSTYRLLEAAGTAGVSRIVFVSSLSAVGLAWSRRGAAPLRLPLTEDHPYVGDDPYGLSKLAGELVTATVSNRWGSPAVSLRFPFIGTGDRLRHHLAHVHEELSRDRGGLWAWIDTRDAAAAVAAALTRPLEGHTVLHVAAADTTAPVPTAELLARYHPAAALTADLPGFTVPVATDRCRDLLAFAPAHGWR</sequence>
<dbReference type="Proteomes" id="UP000642070">
    <property type="component" value="Unassembled WGS sequence"/>
</dbReference>
<feature type="domain" description="NAD-dependent epimerase/dehydratase" evidence="4">
    <location>
        <begin position="1"/>
        <end position="210"/>
    </location>
</feature>
<proteinExistence type="inferred from homology"/>
<accession>A0A917TZN6</accession>
<dbReference type="PANTHER" id="PTHR43103">
    <property type="entry name" value="NUCLEOSIDE-DIPHOSPHATE-SUGAR EPIMERASE"/>
    <property type="match status" value="1"/>
</dbReference>
<dbReference type="EMBL" id="BMPI01000027">
    <property type="protein sequence ID" value="GGM44850.1"/>
    <property type="molecule type" value="Genomic_DNA"/>
</dbReference>
<name>A0A917TZN6_9ACTN</name>
<gene>
    <name evidence="5" type="ORF">GCM10007977_053040</name>
</gene>
<keyword evidence="3" id="KW-0520">NAD</keyword>
<reference evidence="5" key="1">
    <citation type="journal article" date="2014" name="Int. J. Syst. Evol. Microbiol.">
        <title>Complete genome sequence of Corynebacterium casei LMG S-19264T (=DSM 44701T), isolated from a smear-ripened cheese.</title>
        <authorList>
            <consortium name="US DOE Joint Genome Institute (JGI-PGF)"/>
            <person name="Walter F."/>
            <person name="Albersmeier A."/>
            <person name="Kalinowski J."/>
            <person name="Ruckert C."/>
        </authorList>
    </citation>
    <scope>NUCLEOTIDE SEQUENCE</scope>
    <source>
        <strain evidence="5">JCM 19831</strain>
    </source>
</reference>
<dbReference type="GO" id="GO:0016491">
    <property type="term" value="F:oxidoreductase activity"/>
    <property type="evidence" value="ECO:0007669"/>
    <property type="project" value="UniProtKB-KW"/>
</dbReference>
<dbReference type="PANTHER" id="PTHR43103:SF5">
    <property type="entry name" value="4-EPIMERASE, PUTATIVE (AFU_ORTHOLOGUE AFUA_7G00360)-RELATED"/>
    <property type="match status" value="1"/>
</dbReference>
<keyword evidence="2" id="KW-0560">Oxidoreductase</keyword>
<dbReference type="AlphaFoldDB" id="A0A917TZN6"/>